<accession>A0AA49JEN0</accession>
<reference evidence="1" key="1">
    <citation type="journal article" date="2023" name="Comput. Struct. Biotechnol. J.">
        <title>Discovery of a novel marine Bacteroidetes with a rich repertoire of carbohydrate-active enzymes.</title>
        <authorList>
            <person name="Chen B."/>
            <person name="Liu G."/>
            <person name="Chen Q."/>
            <person name="Wang H."/>
            <person name="Liu L."/>
            <person name="Tang K."/>
        </authorList>
    </citation>
    <scope>NUCLEOTIDE SEQUENCE</scope>
    <source>
        <strain evidence="1">TK19036</strain>
    </source>
</reference>
<dbReference type="AlphaFoldDB" id="A0AA49JEN0"/>
<name>A0AA49JEN0_9BACT</name>
<proteinExistence type="predicted"/>
<sequence length="126" mass="14277">MKLIRTILNQQPRVASILTGILLLWVTIGMATQYSSAWDVWDDADVSQEQAVPADDHHDQKTTTTLSSFNEAVLPIVKIQILFFCNFFQELELIEEDAAVTVKDTPLPQSRFFLTLFRQIISPNAP</sequence>
<protein>
    <submittedName>
        <fullName evidence="1">Uncharacterized protein</fullName>
    </submittedName>
</protein>
<evidence type="ECO:0000313" key="1">
    <source>
        <dbReference type="EMBL" id="WKN38318.1"/>
    </source>
</evidence>
<dbReference type="EMBL" id="CP120682">
    <property type="protein sequence ID" value="WKN38318.1"/>
    <property type="molecule type" value="Genomic_DNA"/>
</dbReference>
<organism evidence="1">
    <name type="scientific">Roseihalotalea indica</name>
    <dbReference type="NCBI Taxonomy" id="2867963"/>
    <lineage>
        <taxon>Bacteria</taxon>
        <taxon>Pseudomonadati</taxon>
        <taxon>Bacteroidota</taxon>
        <taxon>Cytophagia</taxon>
        <taxon>Cytophagales</taxon>
        <taxon>Catalimonadaceae</taxon>
        <taxon>Roseihalotalea</taxon>
    </lineage>
</organism>
<gene>
    <name evidence="1" type="ORF">K4G66_06330</name>
</gene>
<reference evidence="1" key="2">
    <citation type="journal article" date="2024" name="Antonie Van Leeuwenhoek">
        <title>Roseihalotalea indica gen. nov., sp. nov., a halophilic Bacteroidetes from mesopelagic Southwest Indian Ocean with higher carbohydrate metabolic potential.</title>
        <authorList>
            <person name="Chen B."/>
            <person name="Zhang M."/>
            <person name="Lin D."/>
            <person name="Ye J."/>
            <person name="Tang K."/>
        </authorList>
    </citation>
    <scope>NUCLEOTIDE SEQUENCE</scope>
    <source>
        <strain evidence="1">TK19036</strain>
    </source>
</reference>